<dbReference type="EMBL" id="PGVE01000107">
    <property type="protein sequence ID" value="PLS01145.1"/>
    <property type="molecule type" value="Genomic_DNA"/>
</dbReference>
<reference evidence="2 3" key="1">
    <citation type="submission" date="2017-11" db="EMBL/GenBank/DDBJ databases">
        <title>Comparitive Functional Genomics of Dry Heat Resistant strains isolated from the Viking Spacecraft.</title>
        <authorList>
            <person name="Seuylemezian A."/>
            <person name="Cooper K."/>
            <person name="Vaishampayan P."/>
        </authorList>
    </citation>
    <scope>NUCLEOTIDE SEQUENCE [LARGE SCALE GENOMIC DNA]</scope>
    <source>
        <strain evidence="2 3">V32-6</strain>
    </source>
</reference>
<proteinExistence type="predicted"/>
<protein>
    <recommendedName>
        <fullName evidence="1">HTH merR-type domain-containing protein</fullName>
    </recommendedName>
</protein>
<evidence type="ECO:0000313" key="3">
    <source>
        <dbReference type="Proteomes" id="UP000234950"/>
    </source>
</evidence>
<feature type="domain" description="HTH merR-type" evidence="1">
    <location>
        <begin position="1"/>
        <end position="20"/>
    </location>
</feature>
<gene>
    <name evidence="2" type="ORF">CVD27_27325</name>
</gene>
<comment type="caution">
    <text evidence="2">The sequence shown here is derived from an EMBL/GenBank/DDBJ whole genome shotgun (WGS) entry which is preliminary data.</text>
</comment>
<dbReference type="InterPro" id="IPR000551">
    <property type="entry name" value="MerR-type_HTH_dom"/>
</dbReference>
<dbReference type="PROSITE" id="PS50937">
    <property type="entry name" value="HTH_MERR_2"/>
    <property type="match status" value="1"/>
</dbReference>
<evidence type="ECO:0000313" key="2">
    <source>
        <dbReference type="EMBL" id="PLS01145.1"/>
    </source>
</evidence>
<dbReference type="AlphaFoldDB" id="A0A2N5H6K0"/>
<dbReference type="GO" id="GO:0006355">
    <property type="term" value="P:regulation of DNA-templated transcription"/>
    <property type="evidence" value="ECO:0007669"/>
    <property type="project" value="InterPro"/>
</dbReference>
<name>A0A2N5H6K0_9BACI</name>
<sequence>MIEAKNLGLSINEIRDFLSSPQFIRLVGY</sequence>
<dbReference type="Proteomes" id="UP000234950">
    <property type="component" value="Unassembled WGS sequence"/>
</dbReference>
<organism evidence="2 3">
    <name type="scientific">Neobacillus cucumis</name>
    <dbReference type="NCBI Taxonomy" id="1740721"/>
    <lineage>
        <taxon>Bacteria</taxon>
        <taxon>Bacillati</taxon>
        <taxon>Bacillota</taxon>
        <taxon>Bacilli</taxon>
        <taxon>Bacillales</taxon>
        <taxon>Bacillaceae</taxon>
        <taxon>Neobacillus</taxon>
    </lineage>
</organism>
<accession>A0A2N5H6K0</accession>
<keyword evidence="3" id="KW-1185">Reference proteome</keyword>
<evidence type="ECO:0000259" key="1">
    <source>
        <dbReference type="PROSITE" id="PS50937"/>
    </source>
</evidence>
<dbReference type="GO" id="GO:0003677">
    <property type="term" value="F:DNA binding"/>
    <property type="evidence" value="ECO:0007669"/>
    <property type="project" value="InterPro"/>
</dbReference>